<reference evidence="4" key="1">
    <citation type="submission" date="2015-02" db="EMBL/GenBank/DDBJ databases">
        <authorList>
            <person name="Chooi Y.-H."/>
        </authorList>
    </citation>
    <scope>NUCLEOTIDE SEQUENCE [LARGE SCALE GENOMIC DNA]</scope>
    <source>
        <strain evidence="4">strain Y</strain>
    </source>
</reference>
<gene>
    <name evidence="3" type="primary">sauS</name>
    <name evidence="3" type="ORF">YBN1229_v1_3384</name>
</gene>
<dbReference type="Pfam" id="PF00171">
    <property type="entry name" value="Aldedh"/>
    <property type="match status" value="1"/>
</dbReference>
<dbReference type="Gene3D" id="3.40.309.10">
    <property type="entry name" value="Aldehyde Dehydrogenase, Chain A, domain 2"/>
    <property type="match status" value="1"/>
</dbReference>
<dbReference type="SUPFAM" id="SSF53720">
    <property type="entry name" value="ALDH-like"/>
    <property type="match status" value="1"/>
</dbReference>
<dbReference type="KEGG" id="fil:BN1229_v1_2532"/>
<organism evidence="3 4">
    <name type="scientific">Candidatus Filomicrobium marinum</name>
    <dbReference type="NCBI Taxonomy" id="1608628"/>
    <lineage>
        <taxon>Bacteria</taxon>
        <taxon>Pseudomonadati</taxon>
        <taxon>Pseudomonadota</taxon>
        <taxon>Alphaproteobacteria</taxon>
        <taxon>Hyphomicrobiales</taxon>
        <taxon>Hyphomicrobiaceae</taxon>
        <taxon>Filomicrobium</taxon>
    </lineage>
</organism>
<dbReference type="Proteomes" id="UP000033187">
    <property type="component" value="Chromosome 1"/>
</dbReference>
<dbReference type="EMBL" id="LN829119">
    <property type="protein sequence ID" value="CPR21951.1"/>
    <property type="molecule type" value="Genomic_DNA"/>
</dbReference>
<keyword evidence="1 3" id="KW-0560">Oxidoreductase</keyword>
<evidence type="ECO:0000313" key="3">
    <source>
        <dbReference type="EMBL" id="CPR21951.1"/>
    </source>
</evidence>
<dbReference type="EC" id="1.2.1.81" evidence="3"/>
<dbReference type="KEGG" id="fiy:BN1229_v1_3384"/>
<dbReference type="InterPro" id="IPR015590">
    <property type="entry name" value="Aldehyde_DH_dom"/>
</dbReference>
<dbReference type="AlphaFoldDB" id="A0A0D6JJ56"/>
<dbReference type="Gene3D" id="3.40.605.10">
    <property type="entry name" value="Aldehyde Dehydrogenase, Chain A, domain 1"/>
    <property type="match status" value="1"/>
</dbReference>
<sequence>MTSEASTLEVSGEKTAQTNLSPKEIVAELVRRARAAMEAYENHDPERVDDAVRALAWSIYKPENAKFLAEMAVEDTGLGNVPSKIIKNTRKTFGTLRDLLRAKTVGVIEENPERGMVKYGKPVGVVAAVCPSTNPAATPVNKAMMAIKGGNAVIIAPSPSGQITTAKTVEFMRAELKKSGHPEDLVQLLPAPVSKETTQELMNQVDLAVVTGSQNNVKRAMQSGTVAIGVGAGNVPVIIDSTADLDDAAEKICASKIFDNSTSCSSENSVIILDDIYEDAIAALTRAGGWRCTREERDKVSEKLWIDGKLNRHVIARDPDVTAKALGLAPEAEQSKFFMVEEDHIDGKHTFADEKLSLVLTVYRAKDFADAKRIVHDVLEVTGKGHSAGIHTKNLDHARELAADTDVVRILVNQAHTFGNGGGFNNALPFTLSMGGGTWAGNTITENLNYRHFINITHLVTTIPEDKPSEEELFGPYWQRYGK</sequence>
<name>A0A0D6JJ56_9HYPH</name>
<dbReference type="CDD" id="cd07122">
    <property type="entry name" value="ALDH_F20_ACDH"/>
    <property type="match status" value="1"/>
</dbReference>
<dbReference type="RefSeq" id="WP_076605320.1">
    <property type="nucleotide sequence ID" value="NZ_LN829118.1"/>
</dbReference>
<evidence type="ECO:0000313" key="4">
    <source>
        <dbReference type="Proteomes" id="UP000033187"/>
    </source>
</evidence>
<dbReference type="PANTHER" id="PTHR11699">
    <property type="entry name" value="ALDEHYDE DEHYDROGENASE-RELATED"/>
    <property type="match status" value="1"/>
</dbReference>
<dbReference type="InterPro" id="IPR016163">
    <property type="entry name" value="Ald_DH_C"/>
</dbReference>
<dbReference type="NCBIfam" id="NF047625">
    <property type="entry name" value="AcylSulfactDhSauS"/>
    <property type="match status" value="1"/>
</dbReference>
<evidence type="ECO:0000256" key="1">
    <source>
        <dbReference type="ARBA" id="ARBA00023002"/>
    </source>
</evidence>
<keyword evidence="4" id="KW-1185">Reference proteome</keyword>
<dbReference type="InterPro" id="IPR016161">
    <property type="entry name" value="Ald_DH/histidinol_DH"/>
</dbReference>
<dbReference type="OrthoDB" id="9815791at2"/>
<evidence type="ECO:0000259" key="2">
    <source>
        <dbReference type="Pfam" id="PF00171"/>
    </source>
</evidence>
<dbReference type="GO" id="GO:0016620">
    <property type="term" value="F:oxidoreductase activity, acting on the aldehyde or oxo group of donors, NAD or NADP as acceptor"/>
    <property type="evidence" value="ECO:0007669"/>
    <property type="project" value="InterPro"/>
</dbReference>
<accession>A0A0D6JJ56</accession>
<feature type="domain" description="Aldehyde dehydrogenase" evidence="2">
    <location>
        <begin position="11"/>
        <end position="286"/>
    </location>
</feature>
<protein>
    <submittedName>
        <fullName evidence="3">Sulfoacetaldehyde dehydrogenase (Acylating)</fullName>
        <ecNumber evidence="3">1.2.1.81</ecNumber>
    </submittedName>
</protein>
<proteinExistence type="predicted"/>
<dbReference type="InterPro" id="IPR016162">
    <property type="entry name" value="Ald_DH_N"/>
</dbReference>